<evidence type="ECO:0000256" key="11">
    <source>
        <dbReference type="RuleBase" id="RU363032"/>
    </source>
</evidence>
<evidence type="ECO:0000313" key="15">
    <source>
        <dbReference type="Proteomes" id="UP001144805"/>
    </source>
</evidence>
<evidence type="ECO:0000256" key="3">
    <source>
        <dbReference type="ARBA" id="ARBA00011557"/>
    </source>
</evidence>
<dbReference type="GO" id="GO:0055085">
    <property type="term" value="P:transmembrane transport"/>
    <property type="evidence" value="ECO:0007669"/>
    <property type="project" value="InterPro"/>
</dbReference>
<dbReference type="Pfam" id="PF00528">
    <property type="entry name" value="BPD_transp_1"/>
    <property type="match status" value="1"/>
</dbReference>
<protein>
    <recommendedName>
        <fullName evidence="4 12">sn-glycerol-3-phosphate transport system permease protein UgpE</fullName>
    </recommendedName>
</protein>
<keyword evidence="12" id="KW-0997">Cell inner membrane</keyword>
<feature type="transmembrane region" description="Helical" evidence="11">
    <location>
        <begin position="55"/>
        <end position="73"/>
    </location>
</feature>
<evidence type="ECO:0000256" key="4">
    <source>
        <dbReference type="ARBA" id="ARBA00020515"/>
    </source>
</evidence>
<evidence type="ECO:0000256" key="6">
    <source>
        <dbReference type="ARBA" id="ARBA00022475"/>
    </source>
</evidence>
<dbReference type="SUPFAM" id="SSF161098">
    <property type="entry name" value="MetI-like"/>
    <property type="match status" value="1"/>
</dbReference>
<keyword evidence="8 11" id="KW-1133">Transmembrane helix</keyword>
<keyword evidence="7 11" id="KW-0812">Transmembrane</keyword>
<accession>A0A9X3IM64</accession>
<evidence type="ECO:0000313" key="14">
    <source>
        <dbReference type="EMBL" id="MCX5570231.1"/>
    </source>
</evidence>
<evidence type="ECO:0000256" key="5">
    <source>
        <dbReference type="ARBA" id="ARBA00022448"/>
    </source>
</evidence>
<evidence type="ECO:0000256" key="7">
    <source>
        <dbReference type="ARBA" id="ARBA00022692"/>
    </source>
</evidence>
<keyword evidence="9 11" id="KW-0472">Membrane</keyword>
<keyword evidence="6 12" id="KW-1003">Cell membrane</keyword>
<feature type="transmembrane region" description="Helical" evidence="11">
    <location>
        <begin position="193"/>
        <end position="218"/>
    </location>
</feature>
<dbReference type="Gene3D" id="1.10.3720.10">
    <property type="entry name" value="MetI-like"/>
    <property type="match status" value="1"/>
</dbReference>
<feature type="transmembrane region" description="Helical" evidence="11">
    <location>
        <begin position="119"/>
        <end position="140"/>
    </location>
</feature>
<dbReference type="PANTHER" id="PTHR43744:SF8">
    <property type="entry name" value="SN-GLYCEROL-3-PHOSPHATE TRANSPORT SYSTEM PERMEASE PROTEIN UGPE"/>
    <property type="match status" value="1"/>
</dbReference>
<comment type="function">
    <text evidence="10 12">Part of the ABC transporter complex UgpBAEC involved in sn-glycerol-3-phosphate (G3P) import. Probably responsible for the translocation of the substrate across the membrane.</text>
</comment>
<sequence>MSRASTLPASGPVRRVTPTTIVVLAVLTAHVLMVIFPFVWMGYSTLKTNKEFMRSVWALPTSFSFDAYVGAWSGGALGTYAMNSLWIMAGATLLTVIVATLAGYALAVYKPRWMAGVELSLMAAMAIPAYVALVPLVVLLRKAGLLDTHLGVILPTAAFNIPVSIFIMRAFFVTLPRELFDAARLDGTGEFGIFRHIAMPIAWPAMFTVAVVNMIWVWNDFLFPVVFINSPARKTLPVGLTDFVGEHITNYPVMLAAILIAAIAPLVLFVFFERQITSALLGGAVKE</sequence>
<dbReference type="GO" id="GO:0005886">
    <property type="term" value="C:plasma membrane"/>
    <property type="evidence" value="ECO:0007669"/>
    <property type="project" value="UniProtKB-SubCell"/>
</dbReference>
<comment type="caution">
    <text evidence="12">Lacks conserved residue(s) required for the propagation of feature annotation.</text>
</comment>
<name>A0A9X3IM64_9HYPH</name>
<evidence type="ECO:0000256" key="9">
    <source>
        <dbReference type="ARBA" id="ARBA00023136"/>
    </source>
</evidence>
<dbReference type="InterPro" id="IPR000515">
    <property type="entry name" value="MetI-like"/>
</dbReference>
<evidence type="ECO:0000256" key="12">
    <source>
        <dbReference type="RuleBase" id="RU363056"/>
    </source>
</evidence>
<dbReference type="Proteomes" id="UP001144805">
    <property type="component" value="Unassembled WGS sequence"/>
</dbReference>
<comment type="subunit">
    <text evidence="3 12">The complex is composed of two ATP-binding proteins (UgpC), two transmembrane proteins (UgpA and UgpE) and a solute-binding protein (UgpB).</text>
</comment>
<feature type="domain" description="ABC transmembrane type-1" evidence="13">
    <location>
        <begin position="81"/>
        <end position="272"/>
    </location>
</feature>
<evidence type="ECO:0000256" key="1">
    <source>
        <dbReference type="ARBA" id="ARBA00004651"/>
    </source>
</evidence>
<comment type="caution">
    <text evidence="14">The sequence shown here is derived from an EMBL/GenBank/DDBJ whole genome shotgun (WGS) entry which is preliminary data.</text>
</comment>
<proteinExistence type="inferred from homology"/>
<keyword evidence="15" id="KW-1185">Reference proteome</keyword>
<dbReference type="PANTHER" id="PTHR43744">
    <property type="entry name" value="ABC TRANSPORTER PERMEASE PROTEIN MG189-RELATED-RELATED"/>
    <property type="match status" value="1"/>
</dbReference>
<feature type="transmembrane region" description="Helical" evidence="11">
    <location>
        <begin position="20"/>
        <end position="43"/>
    </location>
</feature>
<feature type="transmembrane region" description="Helical" evidence="11">
    <location>
        <begin position="152"/>
        <end position="172"/>
    </location>
</feature>
<evidence type="ECO:0000256" key="2">
    <source>
        <dbReference type="ARBA" id="ARBA00009306"/>
    </source>
</evidence>
<comment type="subcellular location">
    <subcellularLocation>
        <location evidence="12">Cell inner membrane</location>
        <topology evidence="12">Multi-pass membrane protein</topology>
    </subcellularLocation>
    <subcellularLocation>
        <location evidence="1 11">Cell membrane</location>
        <topology evidence="1 11">Multi-pass membrane protein</topology>
    </subcellularLocation>
</comment>
<dbReference type="RefSeq" id="WP_266339198.1">
    <property type="nucleotide sequence ID" value="NZ_JAPKNK010000005.1"/>
</dbReference>
<evidence type="ECO:0000259" key="13">
    <source>
        <dbReference type="PROSITE" id="PS50928"/>
    </source>
</evidence>
<evidence type="ECO:0000256" key="10">
    <source>
        <dbReference type="ARBA" id="ARBA00037054"/>
    </source>
</evidence>
<keyword evidence="5 11" id="KW-0813">Transport</keyword>
<dbReference type="CDD" id="cd06261">
    <property type="entry name" value="TM_PBP2"/>
    <property type="match status" value="1"/>
</dbReference>
<comment type="similarity">
    <text evidence="2 11">Belongs to the binding-protein-dependent transport system permease family.</text>
</comment>
<gene>
    <name evidence="12" type="primary">ugpE</name>
    <name evidence="14" type="ORF">OSH07_13580</name>
</gene>
<dbReference type="AlphaFoldDB" id="A0A9X3IM64"/>
<dbReference type="InterPro" id="IPR035906">
    <property type="entry name" value="MetI-like_sf"/>
</dbReference>
<evidence type="ECO:0000256" key="8">
    <source>
        <dbReference type="ARBA" id="ARBA00022989"/>
    </source>
</evidence>
<dbReference type="PROSITE" id="PS50928">
    <property type="entry name" value="ABC_TM1"/>
    <property type="match status" value="1"/>
</dbReference>
<feature type="transmembrane region" description="Helical" evidence="11">
    <location>
        <begin position="85"/>
        <end position="107"/>
    </location>
</feature>
<dbReference type="EMBL" id="JAPKNK010000005">
    <property type="protein sequence ID" value="MCX5570231.1"/>
    <property type="molecule type" value="Genomic_DNA"/>
</dbReference>
<reference evidence="14" key="1">
    <citation type="submission" date="2022-11" db="EMBL/GenBank/DDBJ databases">
        <title>Biodiversity and phylogenetic relationships of bacteria.</title>
        <authorList>
            <person name="Machado R.A.R."/>
            <person name="Bhat A."/>
            <person name="Loulou A."/>
            <person name="Kallel S."/>
        </authorList>
    </citation>
    <scope>NUCLEOTIDE SEQUENCE</scope>
    <source>
        <strain evidence="14">K-TC2</strain>
    </source>
</reference>
<feature type="transmembrane region" description="Helical" evidence="11">
    <location>
        <begin position="251"/>
        <end position="272"/>
    </location>
</feature>
<organism evidence="14 15">
    <name type="scientific">Kaistia nematophila</name>
    <dbReference type="NCBI Taxonomy" id="2994654"/>
    <lineage>
        <taxon>Bacteria</taxon>
        <taxon>Pseudomonadati</taxon>
        <taxon>Pseudomonadota</taxon>
        <taxon>Alphaproteobacteria</taxon>
        <taxon>Hyphomicrobiales</taxon>
        <taxon>Kaistiaceae</taxon>
        <taxon>Kaistia</taxon>
    </lineage>
</organism>